<keyword evidence="3" id="KW-0808">Transferase</keyword>
<evidence type="ECO:0000313" key="4">
    <source>
        <dbReference type="Proteomes" id="UP000464211"/>
    </source>
</evidence>
<reference evidence="3 4" key="1">
    <citation type="submission" date="2020-01" db="EMBL/GenBank/DDBJ databases">
        <title>Complete genome sequence of Collinsella aerofaciens JCM 10188(T).</title>
        <authorList>
            <person name="Tourlousse D.M."/>
            <person name="Sakamoto M."/>
            <person name="Miura T."/>
            <person name="Narita K."/>
            <person name="Ohashi A."/>
            <person name="Uchino Y."/>
            <person name="Yamazoe A."/>
            <person name="Kameyama K."/>
            <person name="Terauchi J."/>
            <person name="Ohkuma M."/>
            <person name="Kawasaki H."/>
            <person name="Sekiguchi Y."/>
        </authorList>
    </citation>
    <scope>NUCLEOTIDE SEQUENCE [LARGE SCALE GENOMIC DNA]</scope>
    <source>
        <strain evidence="3 4">JCM 10188</strain>
    </source>
</reference>
<feature type="region of interest" description="Disordered" evidence="1">
    <location>
        <begin position="378"/>
        <end position="411"/>
    </location>
</feature>
<dbReference type="EMBL" id="CP048433">
    <property type="protein sequence ID" value="QIA33460.1"/>
    <property type="molecule type" value="Genomic_DNA"/>
</dbReference>
<evidence type="ECO:0000259" key="2">
    <source>
        <dbReference type="Pfam" id="PF00078"/>
    </source>
</evidence>
<dbReference type="SUPFAM" id="SSF56672">
    <property type="entry name" value="DNA/RNA polymerases"/>
    <property type="match status" value="1"/>
</dbReference>
<dbReference type="CDD" id="cd01646">
    <property type="entry name" value="RT_Bac_retron_I"/>
    <property type="match status" value="1"/>
</dbReference>
<dbReference type="InterPro" id="IPR000477">
    <property type="entry name" value="RT_dom"/>
</dbReference>
<organism evidence="3 4">
    <name type="scientific">Collinsella aerofaciens (strain ATCC 25986 / DSM 3979 / JCM 10188 / KCTC 3647 / NCTC 11838 / VPI 1003)</name>
    <dbReference type="NCBI Taxonomy" id="411903"/>
    <lineage>
        <taxon>Bacteria</taxon>
        <taxon>Bacillati</taxon>
        <taxon>Actinomycetota</taxon>
        <taxon>Coriobacteriia</taxon>
        <taxon>Coriobacteriales</taxon>
        <taxon>Coriobacteriaceae</taxon>
        <taxon>Collinsella</taxon>
    </lineage>
</organism>
<gene>
    <name evidence="3" type="ORF">GXM19_03800</name>
</gene>
<dbReference type="AlphaFoldDB" id="A0A858B3Y7"/>
<protein>
    <submittedName>
        <fullName evidence="3">RNA-directed DNA polymerase</fullName>
    </submittedName>
</protein>
<dbReference type="GeneID" id="92849536"/>
<evidence type="ECO:0000256" key="1">
    <source>
        <dbReference type="SAM" id="MobiDB-lite"/>
    </source>
</evidence>
<accession>A0A858B3Y7</accession>
<name>A0A858B3Y7_COLAA</name>
<feature type="domain" description="Reverse transcriptase" evidence="2">
    <location>
        <begin position="94"/>
        <end position="291"/>
    </location>
</feature>
<dbReference type="InterPro" id="IPR043502">
    <property type="entry name" value="DNA/RNA_pol_sf"/>
</dbReference>
<dbReference type="Proteomes" id="UP000464211">
    <property type="component" value="Chromosome"/>
</dbReference>
<dbReference type="GO" id="GO:0003964">
    <property type="term" value="F:RNA-directed DNA polymerase activity"/>
    <property type="evidence" value="ECO:0007669"/>
    <property type="project" value="UniProtKB-KW"/>
</dbReference>
<dbReference type="Pfam" id="PF00078">
    <property type="entry name" value="RVT_1"/>
    <property type="match status" value="1"/>
</dbReference>
<feature type="compositionally biased region" description="Polar residues" evidence="1">
    <location>
        <begin position="392"/>
        <end position="405"/>
    </location>
</feature>
<sequence length="411" mass="46780">MNSEQRRAARRKRREERRARAKAERVKACTLDTVADLNSLCKASKQAAGGVMWKSSTQRYMKDYLRNAVKSRNDLLEGRDICRGFIRFDLWERGKLRHISAVHFPERVIQKSLSQNALVPAIVPTLITANSANIKGRGTDYALKLLKRHLADHWRRHGREGYILLGDFSDYFARIAHQPVKDQVASALLDPRVVALEHRLIDAQGDVGLGLGSEPNQICAVAHPNRIDHYVTEMLRPESYGRYMDDFYLIHESKEYLQVCLLLIGRKCAELGIELNPRKTRVVKLSRGFTWLKKRIFYTETGRIVVKPCRDSITRERRKLKKMARMVADGVMTPEQVERSYQSWRGGMKRLDAHRSVLAMDALYHSLFENLAREGGAQCRPTRGTIQAEASPRNSGEPATQSSGLSEAAAK</sequence>
<keyword evidence="3" id="KW-0695">RNA-directed DNA polymerase</keyword>
<dbReference type="RefSeq" id="WP_115596203.1">
    <property type="nucleotide sequence ID" value="NZ_AAVN02000006.1"/>
</dbReference>
<keyword evidence="3" id="KW-0548">Nucleotidyltransferase</keyword>
<proteinExistence type="predicted"/>
<evidence type="ECO:0000313" key="3">
    <source>
        <dbReference type="EMBL" id="QIA33460.1"/>
    </source>
</evidence>